<feature type="region of interest" description="Disordered" evidence="6">
    <location>
        <begin position="775"/>
        <end position="794"/>
    </location>
</feature>
<dbReference type="SUPFAM" id="SSF53633">
    <property type="entry name" value="Carbamate kinase-like"/>
    <property type="match status" value="1"/>
</dbReference>
<dbReference type="PANTHER" id="PTHR31986">
    <property type="entry name" value="REGULATOR OF DRUG SENSITIVITY 2"/>
    <property type="match status" value="1"/>
</dbReference>
<evidence type="ECO:0000259" key="8">
    <source>
        <dbReference type="Pfam" id="PF24990"/>
    </source>
</evidence>
<protein>
    <recommendedName>
        <fullName evidence="11">Aspartate kinase</fullName>
    </recommendedName>
</protein>
<evidence type="ECO:0000256" key="5">
    <source>
        <dbReference type="ARBA" id="ARBA00023242"/>
    </source>
</evidence>
<feature type="compositionally biased region" description="Polar residues" evidence="6">
    <location>
        <begin position="875"/>
        <end position="884"/>
    </location>
</feature>
<comment type="subcellular location">
    <subcellularLocation>
        <location evidence="1">Nucleus</location>
    </subcellularLocation>
</comment>
<dbReference type="InterPro" id="IPR018042">
    <property type="entry name" value="Aspartate_kinase_CS"/>
</dbReference>
<dbReference type="AlphaFoldDB" id="A0A8H5GN73"/>
<dbReference type="Pfam" id="PF00696">
    <property type="entry name" value="AA_kinase"/>
    <property type="match status" value="1"/>
</dbReference>
<feature type="region of interest" description="Disordered" evidence="6">
    <location>
        <begin position="1"/>
        <end position="72"/>
    </location>
</feature>
<feature type="compositionally biased region" description="Low complexity" evidence="6">
    <location>
        <begin position="21"/>
        <end position="47"/>
    </location>
</feature>
<feature type="region of interest" description="Disordered" evidence="6">
    <location>
        <begin position="502"/>
        <end position="572"/>
    </location>
</feature>
<keyword evidence="3" id="KW-0805">Transcription regulation</keyword>
<feature type="domain" description="ERT1/acuK family PAS" evidence="8">
    <location>
        <begin position="1019"/>
        <end position="1089"/>
    </location>
</feature>
<feature type="region of interest" description="Disordered" evidence="6">
    <location>
        <begin position="175"/>
        <end position="246"/>
    </location>
</feature>
<dbReference type="InterPro" id="IPR001048">
    <property type="entry name" value="Asp/Glu/Uridylate_kinase"/>
</dbReference>
<evidence type="ECO:0000256" key="2">
    <source>
        <dbReference type="ARBA" id="ARBA00022723"/>
    </source>
</evidence>
<feature type="compositionally biased region" description="Polar residues" evidence="6">
    <location>
        <begin position="175"/>
        <end position="192"/>
    </location>
</feature>
<organism evidence="9 10">
    <name type="scientific">Tricholomella constricta</name>
    <dbReference type="NCBI Taxonomy" id="117010"/>
    <lineage>
        <taxon>Eukaryota</taxon>
        <taxon>Fungi</taxon>
        <taxon>Dikarya</taxon>
        <taxon>Basidiomycota</taxon>
        <taxon>Agaricomycotina</taxon>
        <taxon>Agaricomycetes</taxon>
        <taxon>Agaricomycetidae</taxon>
        <taxon>Agaricales</taxon>
        <taxon>Tricholomatineae</taxon>
        <taxon>Lyophyllaceae</taxon>
        <taxon>Tricholomella</taxon>
    </lineage>
</organism>
<dbReference type="Pfam" id="PF24990">
    <property type="entry name" value="PAS_13"/>
    <property type="match status" value="1"/>
</dbReference>
<dbReference type="EMBL" id="JAACJP010000063">
    <property type="protein sequence ID" value="KAF5367874.1"/>
    <property type="molecule type" value="Genomic_DNA"/>
</dbReference>
<keyword evidence="4" id="KW-0804">Transcription</keyword>
<dbReference type="Gene3D" id="3.40.1160.10">
    <property type="entry name" value="Acetylglutamate kinase-like"/>
    <property type="match status" value="1"/>
</dbReference>
<sequence>MMRESPGVRLAHARTGEKDGLSSFSPLSKRPPSLSLSLSPPRSALFSKAQASDSPDHANHSLLTSSSTAVNSPSTYIPEKNLDIEESTPSFVVLKFGGTSVAKHLPSIVDTIVPYVPNIPSPTHAPALTPVYPPHRSQHVPNKRIPILVCSAQSYTVKSEGTTQRLLAAIDAAMPSSSDSDFNADVSVNASSPDHALETPPPTPPHDGSPTSRSASTPLPPFDEKEKGNQNDRVRGERTRPPAPKDIVDGIFARHCAGARSVVTGEELLGRLQDDLRKDCERVVDVLKAVQTLGEISPRTRDAVVSVGELMACRTVVAALQSRDIPARLVNLTNLNTNLDSAAPSKQPLDSLAPAIKARILEGLRSSPSRPSGPTPVLVATGFFGPIPGSSSLLDHIGRGYTDVCAALCARAVGAQELQIWKEVDGVFSADPRKIPTARLLTEISADQAKLLTSYGSEVVHHRAIDQLQATLDHEERIPIPIIVKNVVNPHGTGTRIVTAAISPTPAPRAGAMTMKTRTRTKTRTRSRSRSRTVSTQLPDPEFHRGWEDSLAPPSPPPSAQPQSQVQGEEPPSGAFAVTVLEDLDLFRLRLHDPAGSGTGAGAGAACRALAVVMDVLGGLKNGNGSSGEGVDLVSASALGEVTFVLPREREREGTGMEKGMEMDAGGMWRDKLTGLASITVFPRMSYLQVVLPPHTARSPAVAQRIMGALARARVDVEMIVHGHGHGHGGTGQRGAGGIGFVLAGEVAGRAAGVVHDALLERFVDIKRDIAHMCRDEQQPRRRNSDESVPGLGGVVPLQLQLTPQAQPPLAPAPAPASAPAPAPAPVPMTQAQFVYEPEKALAHALPGPPSDFLESLDEASFFAPPPRTPLTRGPSASASTSTLVTCAPTPPSTSTPAVLLPGATKQERFLLTAADQAPGPRNERLDRVIRSKYEAGLLKPHNYVRGYARLARWMDSNVSQESKQQILQPLAVLRPKFRVRKTRAVAQSLRDLDLVFIEEAFERLLLDYDRVFAAMGVPACLWRRTGEIYKANKEFMRLVGVEGGWMREGRLCIYELMSEESAVNYWEKYGDVAFEAGQKAVLTSCVLRYKPRVGEGGGKGGEEGFVPCCFSFTIRRDPWGIPTMIVGNFIRVV</sequence>
<dbReference type="Proteomes" id="UP000565441">
    <property type="component" value="Unassembled WGS sequence"/>
</dbReference>
<dbReference type="PROSITE" id="PS00324">
    <property type="entry name" value="ASPARTOKINASE"/>
    <property type="match status" value="1"/>
</dbReference>
<evidence type="ECO:0000256" key="4">
    <source>
        <dbReference type="ARBA" id="ARBA00023163"/>
    </source>
</evidence>
<keyword evidence="2" id="KW-0479">Metal-binding</keyword>
<dbReference type="GO" id="GO:0046872">
    <property type="term" value="F:metal ion binding"/>
    <property type="evidence" value="ECO:0007669"/>
    <property type="project" value="UniProtKB-KW"/>
</dbReference>
<feature type="compositionally biased region" description="Basic and acidic residues" evidence="6">
    <location>
        <begin position="775"/>
        <end position="786"/>
    </location>
</feature>
<reference evidence="9 10" key="1">
    <citation type="journal article" date="2020" name="ISME J.">
        <title>Uncovering the hidden diversity of litter-decomposition mechanisms in mushroom-forming fungi.</title>
        <authorList>
            <person name="Floudas D."/>
            <person name="Bentzer J."/>
            <person name="Ahren D."/>
            <person name="Johansson T."/>
            <person name="Persson P."/>
            <person name="Tunlid A."/>
        </authorList>
    </citation>
    <scope>NUCLEOTIDE SEQUENCE [LARGE SCALE GENOMIC DNA]</scope>
    <source>
        <strain evidence="9 10">CBS 661.87</strain>
    </source>
</reference>
<dbReference type="PANTHER" id="PTHR31986:SF7">
    <property type="entry name" value="REGULATOR OF DRUG SENSITIVITY 2"/>
    <property type="match status" value="1"/>
</dbReference>
<dbReference type="GO" id="GO:0004072">
    <property type="term" value="F:aspartate kinase activity"/>
    <property type="evidence" value="ECO:0007669"/>
    <property type="project" value="InterPro"/>
</dbReference>
<feature type="domain" description="Aspartate/glutamate/uridylate kinase" evidence="7">
    <location>
        <begin position="287"/>
        <end position="469"/>
    </location>
</feature>
<evidence type="ECO:0000256" key="6">
    <source>
        <dbReference type="SAM" id="MobiDB-lite"/>
    </source>
</evidence>
<keyword evidence="5" id="KW-0539">Nucleus</keyword>
<dbReference type="GO" id="GO:1901607">
    <property type="term" value="P:alpha-amino acid biosynthetic process"/>
    <property type="evidence" value="ECO:0007669"/>
    <property type="project" value="UniProtKB-ARBA"/>
</dbReference>
<accession>A0A8H5GN73</accession>
<evidence type="ECO:0000313" key="10">
    <source>
        <dbReference type="Proteomes" id="UP000565441"/>
    </source>
</evidence>
<evidence type="ECO:0000256" key="1">
    <source>
        <dbReference type="ARBA" id="ARBA00004123"/>
    </source>
</evidence>
<comment type="caution">
    <text evidence="9">The sequence shown here is derived from an EMBL/GenBank/DDBJ whole genome shotgun (WGS) entry which is preliminary data.</text>
</comment>
<name>A0A8H5GN73_9AGAR</name>
<evidence type="ECO:0000256" key="3">
    <source>
        <dbReference type="ARBA" id="ARBA00023015"/>
    </source>
</evidence>
<dbReference type="InterPro" id="IPR036393">
    <property type="entry name" value="AceGlu_kinase-like_sf"/>
</dbReference>
<gene>
    <name evidence="9" type="ORF">D9615_010491</name>
</gene>
<feature type="compositionally biased region" description="Basic and acidic residues" evidence="6">
    <location>
        <begin position="222"/>
        <end position="240"/>
    </location>
</feature>
<evidence type="ECO:0008006" key="11">
    <source>
        <dbReference type="Google" id="ProtNLM"/>
    </source>
</evidence>
<dbReference type="InterPro" id="IPR053045">
    <property type="entry name" value="Zinc_cluster_trans_reg"/>
</dbReference>
<feature type="compositionally biased region" description="Basic residues" evidence="6">
    <location>
        <begin position="517"/>
        <end position="531"/>
    </location>
</feature>
<keyword evidence="10" id="KW-1185">Reference proteome</keyword>
<dbReference type="InterPro" id="IPR056751">
    <property type="entry name" value="PAS_13"/>
</dbReference>
<evidence type="ECO:0000259" key="7">
    <source>
        <dbReference type="Pfam" id="PF00696"/>
    </source>
</evidence>
<dbReference type="OrthoDB" id="65716at2759"/>
<evidence type="ECO:0000313" key="9">
    <source>
        <dbReference type="EMBL" id="KAF5367874.1"/>
    </source>
</evidence>
<proteinExistence type="predicted"/>
<dbReference type="GO" id="GO:0005634">
    <property type="term" value="C:nucleus"/>
    <property type="evidence" value="ECO:0007669"/>
    <property type="project" value="UniProtKB-SubCell"/>
</dbReference>
<feature type="region of interest" description="Disordered" evidence="6">
    <location>
        <begin position="869"/>
        <end position="897"/>
    </location>
</feature>
<feature type="compositionally biased region" description="Polar residues" evidence="6">
    <location>
        <begin position="61"/>
        <end position="72"/>
    </location>
</feature>
<dbReference type="GO" id="GO:0000977">
    <property type="term" value="F:RNA polymerase II transcription regulatory region sequence-specific DNA binding"/>
    <property type="evidence" value="ECO:0007669"/>
    <property type="project" value="TreeGrafter"/>
</dbReference>